<sequence length="175" mass="19433">MAEKEKKWKMCASGNVRGPMGTRQIRIIIIIRDRVASRGGIDVSQWKKGQLEASRSWGQGPAEASQQPTWWTCPGRYRSDLYAVRTPSEATPTWCSQRWLHKGAAGELQQRFVDGAPGARTHRRPRVRAIDAPIDAVPVDGAATTTLSDATPCTRRDRSASEAHVDFKDIRSHGL</sequence>
<gene>
    <name evidence="1" type="ORF">HPB50_026806</name>
</gene>
<dbReference type="EMBL" id="CM023486">
    <property type="protein sequence ID" value="KAH6929324.1"/>
    <property type="molecule type" value="Genomic_DNA"/>
</dbReference>
<reference evidence="1" key="1">
    <citation type="submission" date="2020-05" db="EMBL/GenBank/DDBJ databases">
        <title>Large-scale comparative analyses of tick genomes elucidate their genetic diversity and vector capacities.</title>
        <authorList>
            <person name="Jia N."/>
            <person name="Wang J."/>
            <person name="Shi W."/>
            <person name="Du L."/>
            <person name="Sun Y."/>
            <person name="Zhan W."/>
            <person name="Jiang J."/>
            <person name="Wang Q."/>
            <person name="Zhang B."/>
            <person name="Ji P."/>
            <person name="Sakyi L.B."/>
            <person name="Cui X."/>
            <person name="Yuan T."/>
            <person name="Jiang B."/>
            <person name="Yang W."/>
            <person name="Lam T.T.-Y."/>
            <person name="Chang Q."/>
            <person name="Ding S."/>
            <person name="Wang X."/>
            <person name="Zhu J."/>
            <person name="Ruan X."/>
            <person name="Zhao L."/>
            <person name="Wei J."/>
            <person name="Que T."/>
            <person name="Du C."/>
            <person name="Cheng J."/>
            <person name="Dai P."/>
            <person name="Han X."/>
            <person name="Huang E."/>
            <person name="Gao Y."/>
            <person name="Liu J."/>
            <person name="Shao H."/>
            <person name="Ye R."/>
            <person name="Li L."/>
            <person name="Wei W."/>
            <person name="Wang X."/>
            <person name="Wang C."/>
            <person name="Yang T."/>
            <person name="Huo Q."/>
            <person name="Li W."/>
            <person name="Guo W."/>
            <person name="Chen H."/>
            <person name="Zhou L."/>
            <person name="Ni X."/>
            <person name="Tian J."/>
            <person name="Zhou Y."/>
            <person name="Sheng Y."/>
            <person name="Liu T."/>
            <person name="Pan Y."/>
            <person name="Xia L."/>
            <person name="Li J."/>
            <person name="Zhao F."/>
            <person name="Cao W."/>
        </authorList>
    </citation>
    <scope>NUCLEOTIDE SEQUENCE</scope>
    <source>
        <strain evidence="1">Hyas-2018</strain>
    </source>
</reference>
<name>A0ACB7S5Y9_HYAAI</name>
<keyword evidence="2" id="KW-1185">Reference proteome</keyword>
<evidence type="ECO:0000313" key="1">
    <source>
        <dbReference type="EMBL" id="KAH6929324.1"/>
    </source>
</evidence>
<accession>A0ACB7S5Y9</accession>
<protein>
    <submittedName>
        <fullName evidence="1">Uncharacterized protein</fullName>
    </submittedName>
</protein>
<organism evidence="1 2">
    <name type="scientific">Hyalomma asiaticum</name>
    <name type="common">Tick</name>
    <dbReference type="NCBI Taxonomy" id="266040"/>
    <lineage>
        <taxon>Eukaryota</taxon>
        <taxon>Metazoa</taxon>
        <taxon>Ecdysozoa</taxon>
        <taxon>Arthropoda</taxon>
        <taxon>Chelicerata</taxon>
        <taxon>Arachnida</taxon>
        <taxon>Acari</taxon>
        <taxon>Parasitiformes</taxon>
        <taxon>Ixodida</taxon>
        <taxon>Ixodoidea</taxon>
        <taxon>Ixodidae</taxon>
        <taxon>Hyalomminae</taxon>
        <taxon>Hyalomma</taxon>
    </lineage>
</organism>
<evidence type="ECO:0000313" key="2">
    <source>
        <dbReference type="Proteomes" id="UP000821845"/>
    </source>
</evidence>
<comment type="caution">
    <text evidence="1">The sequence shown here is derived from an EMBL/GenBank/DDBJ whole genome shotgun (WGS) entry which is preliminary data.</text>
</comment>
<dbReference type="Proteomes" id="UP000821845">
    <property type="component" value="Chromosome 6"/>
</dbReference>
<proteinExistence type="predicted"/>